<comment type="caution">
    <text evidence="3">The sequence shown here is derived from an EMBL/GenBank/DDBJ whole genome shotgun (WGS) entry which is preliminary data.</text>
</comment>
<feature type="transmembrane region" description="Helical" evidence="1">
    <location>
        <begin position="202"/>
        <end position="224"/>
    </location>
</feature>
<feature type="transmembrane region" description="Helical" evidence="1">
    <location>
        <begin position="174"/>
        <end position="190"/>
    </location>
</feature>
<organism evidence="3 4">
    <name type="scientific">Heminiphilus faecis</name>
    <dbReference type="NCBI Taxonomy" id="2601703"/>
    <lineage>
        <taxon>Bacteria</taxon>
        <taxon>Pseudomonadati</taxon>
        <taxon>Bacteroidota</taxon>
        <taxon>Bacteroidia</taxon>
        <taxon>Bacteroidales</taxon>
        <taxon>Muribaculaceae</taxon>
        <taxon>Heminiphilus</taxon>
    </lineage>
</organism>
<keyword evidence="1" id="KW-0472">Membrane</keyword>
<feature type="domain" description="Acyltransferase 3" evidence="2">
    <location>
        <begin position="10"/>
        <end position="324"/>
    </location>
</feature>
<evidence type="ECO:0000313" key="4">
    <source>
        <dbReference type="Proteomes" id="UP001565200"/>
    </source>
</evidence>
<feature type="transmembrane region" description="Helical" evidence="1">
    <location>
        <begin position="46"/>
        <end position="72"/>
    </location>
</feature>
<dbReference type="GO" id="GO:0016746">
    <property type="term" value="F:acyltransferase activity"/>
    <property type="evidence" value="ECO:0007669"/>
    <property type="project" value="UniProtKB-KW"/>
</dbReference>
<evidence type="ECO:0000256" key="1">
    <source>
        <dbReference type="SAM" id="Phobius"/>
    </source>
</evidence>
<feature type="transmembrane region" description="Helical" evidence="1">
    <location>
        <begin position="84"/>
        <end position="108"/>
    </location>
</feature>
<evidence type="ECO:0000313" key="3">
    <source>
        <dbReference type="EMBL" id="MEY8246511.1"/>
    </source>
</evidence>
<feature type="transmembrane region" description="Helical" evidence="1">
    <location>
        <begin position="309"/>
        <end position="334"/>
    </location>
</feature>
<feature type="transmembrane region" description="Helical" evidence="1">
    <location>
        <begin position="151"/>
        <end position="168"/>
    </location>
</feature>
<dbReference type="Proteomes" id="UP001565200">
    <property type="component" value="Unassembled WGS sequence"/>
</dbReference>
<accession>A0ABV4D0B1</accession>
<keyword evidence="1" id="KW-1133">Transmembrane helix</keyword>
<keyword evidence="3" id="KW-0012">Acyltransferase</keyword>
<dbReference type="EC" id="2.3.1.-" evidence="3"/>
<dbReference type="Pfam" id="PF01757">
    <property type="entry name" value="Acyl_transf_3"/>
    <property type="match status" value="1"/>
</dbReference>
<feature type="transmembrane region" description="Helical" evidence="1">
    <location>
        <begin position="12"/>
        <end position="34"/>
    </location>
</feature>
<gene>
    <name evidence="3" type="ORF">AAK873_12920</name>
</gene>
<reference evidence="3 4" key="1">
    <citation type="submission" date="2024-03" db="EMBL/GenBank/DDBJ databases">
        <title>Mouse gut bacterial collection (mGBC) of GemPharmatech.</title>
        <authorList>
            <person name="He Y."/>
            <person name="Dong L."/>
            <person name="Wu D."/>
            <person name="Gao X."/>
            <person name="Lin Z."/>
        </authorList>
    </citation>
    <scope>NUCLEOTIDE SEQUENCE [LARGE SCALE GENOMIC DNA]</scope>
    <source>
        <strain evidence="3 4">54-13</strain>
    </source>
</reference>
<proteinExistence type="predicted"/>
<dbReference type="RefSeq" id="WP_148464572.1">
    <property type="nucleotide sequence ID" value="NZ_JBCLPP010000052.1"/>
</dbReference>
<feature type="transmembrane region" description="Helical" evidence="1">
    <location>
        <begin position="244"/>
        <end position="260"/>
    </location>
</feature>
<feature type="transmembrane region" description="Helical" evidence="1">
    <location>
        <begin position="114"/>
        <end position="139"/>
    </location>
</feature>
<sequence>MTLEIKRQSNIELLRIIAMFIIVLHHYCVNSGFVELINPKILTGNVLFVQFMSIGGKVGVNIFFLISGYFMINSSMKWRKVFQLVFQILSINILVCIFLSAIGYSYGFKDYLKIIPLIFDVPESFISNYIVVYLLSPFINKALKSFNKKEYSYLLLVLLIYFCMLHTFLNQKTWHYMGWAFTMYCVGAYIRKYDLSKLNWHFGWISIGFVILTCVEILLLDFIVFKFDKSQSIWCFAIGDANKINIFLMAVSIFLYFLRLNIRCIKSINYVGGGIAFGVLLWHANNDIMRQWLWKDFLKNTEYLTHDYLWLHCLLSVVSVYVICTMLELLRYYFIERPIFSKIKGYKKVNV</sequence>
<name>A0ABV4D0B1_9BACT</name>
<protein>
    <submittedName>
        <fullName evidence="3">Acyltransferase</fullName>
        <ecNumber evidence="3">2.3.1.-</ecNumber>
    </submittedName>
</protein>
<dbReference type="InterPro" id="IPR002656">
    <property type="entry name" value="Acyl_transf_3_dom"/>
</dbReference>
<keyword evidence="3" id="KW-0808">Transferase</keyword>
<dbReference type="EMBL" id="JBCLPP010000052">
    <property type="protein sequence ID" value="MEY8246511.1"/>
    <property type="molecule type" value="Genomic_DNA"/>
</dbReference>
<evidence type="ECO:0000259" key="2">
    <source>
        <dbReference type="Pfam" id="PF01757"/>
    </source>
</evidence>
<keyword evidence="4" id="KW-1185">Reference proteome</keyword>
<keyword evidence="1" id="KW-0812">Transmembrane</keyword>
<feature type="transmembrane region" description="Helical" evidence="1">
    <location>
        <begin position="267"/>
        <end position="284"/>
    </location>
</feature>